<organism evidence="3 4">
    <name type="scientific">Castanea mollissima</name>
    <name type="common">Chinese chestnut</name>
    <dbReference type="NCBI Taxonomy" id="60419"/>
    <lineage>
        <taxon>Eukaryota</taxon>
        <taxon>Viridiplantae</taxon>
        <taxon>Streptophyta</taxon>
        <taxon>Embryophyta</taxon>
        <taxon>Tracheophyta</taxon>
        <taxon>Spermatophyta</taxon>
        <taxon>Magnoliopsida</taxon>
        <taxon>eudicotyledons</taxon>
        <taxon>Gunneridae</taxon>
        <taxon>Pentapetalae</taxon>
        <taxon>rosids</taxon>
        <taxon>fabids</taxon>
        <taxon>Fagales</taxon>
        <taxon>Fagaceae</taxon>
        <taxon>Castanea</taxon>
    </lineage>
</organism>
<dbReference type="PANTHER" id="PTHR45812">
    <property type="entry name" value="DNA POLYMERASE ZETA CATALYTIC SUBUNIT"/>
    <property type="match status" value="1"/>
</dbReference>
<evidence type="ECO:0000259" key="2">
    <source>
        <dbReference type="Pfam" id="PF24055"/>
    </source>
</evidence>
<dbReference type="GO" id="GO:0003887">
    <property type="term" value="F:DNA-directed DNA polymerase activity"/>
    <property type="evidence" value="ECO:0007669"/>
    <property type="project" value="UniProtKB-EC"/>
</dbReference>
<dbReference type="InterPro" id="IPR030559">
    <property type="entry name" value="PolZ_Rev3"/>
</dbReference>
<gene>
    <name evidence="3" type="ORF">CMV_011006</name>
</gene>
<dbReference type="PANTHER" id="PTHR45812:SF1">
    <property type="entry name" value="DNA POLYMERASE ZETA CATALYTIC SUBUNIT"/>
    <property type="match status" value="1"/>
</dbReference>
<dbReference type="Pfam" id="PF24055">
    <property type="entry name" value="POL3_N"/>
    <property type="match status" value="1"/>
</dbReference>
<comment type="caution">
    <text evidence="3">The sequence shown here is derived from an EMBL/GenBank/DDBJ whole genome shotgun (WGS) entry which is preliminary data.</text>
</comment>
<protein>
    <recommendedName>
        <fullName evidence="2">DNA polymerase delta/zeta catalytic subunit N-terminal domain-containing protein</fullName>
    </recommendedName>
</protein>
<dbReference type="EMBL" id="JRKL02001320">
    <property type="protein sequence ID" value="KAF3964734.1"/>
    <property type="molecule type" value="Genomic_DNA"/>
</dbReference>
<dbReference type="Proteomes" id="UP000737018">
    <property type="component" value="Unassembled WGS sequence"/>
</dbReference>
<dbReference type="GO" id="GO:0016035">
    <property type="term" value="C:zeta DNA polymerase complex"/>
    <property type="evidence" value="ECO:0007669"/>
    <property type="project" value="InterPro"/>
</dbReference>
<sequence length="88" mass="10165">MLARPWGDAYTHAVSLALEKALKLKGNAGSKQQHIRLEQWRSRKTLAIHNWKFYGNHSSEELFVKIDLYYPHVVSHAANLLLVHFLSL</sequence>
<name>A0A8J4RBN2_9ROSI</name>
<dbReference type="GO" id="GO:0042276">
    <property type="term" value="P:error-prone translesion synthesis"/>
    <property type="evidence" value="ECO:0007669"/>
    <property type="project" value="TreeGrafter"/>
</dbReference>
<evidence type="ECO:0000256" key="1">
    <source>
        <dbReference type="ARBA" id="ARBA00049244"/>
    </source>
</evidence>
<reference evidence="3" key="1">
    <citation type="submission" date="2020-03" db="EMBL/GenBank/DDBJ databases">
        <title>Castanea mollissima Vanexum genome sequencing.</title>
        <authorList>
            <person name="Staton M."/>
        </authorList>
    </citation>
    <scope>NUCLEOTIDE SEQUENCE</scope>
    <source>
        <tissue evidence="3">Leaf</tissue>
    </source>
</reference>
<keyword evidence="4" id="KW-1185">Reference proteome</keyword>
<dbReference type="GO" id="GO:0000724">
    <property type="term" value="P:double-strand break repair via homologous recombination"/>
    <property type="evidence" value="ECO:0007669"/>
    <property type="project" value="TreeGrafter"/>
</dbReference>
<dbReference type="InterPro" id="IPR056435">
    <property type="entry name" value="DPOD/Z_N"/>
</dbReference>
<proteinExistence type="predicted"/>
<evidence type="ECO:0000313" key="4">
    <source>
        <dbReference type="Proteomes" id="UP000737018"/>
    </source>
</evidence>
<dbReference type="OrthoDB" id="2414538at2759"/>
<feature type="domain" description="DNA polymerase delta/zeta catalytic subunit N-terminal" evidence="2">
    <location>
        <begin position="8"/>
        <end position="74"/>
    </location>
</feature>
<comment type="catalytic activity">
    <reaction evidence="1">
        <text>DNA(n) + a 2'-deoxyribonucleoside 5'-triphosphate = DNA(n+1) + diphosphate</text>
        <dbReference type="Rhea" id="RHEA:22508"/>
        <dbReference type="Rhea" id="RHEA-COMP:17339"/>
        <dbReference type="Rhea" id="RHEA-COMP:17340"/>
        <dbReference type="ChEBI" id="CHEBI:33019"/>
        <dbReference type="ChEBI" id="CHEBI:61560"/>
        <dbReference type="ChEBI" id="CHEBI:173112"/>
        <dbReference type="EC" id="2.7.7.7"/>
    </reaction>
</comment>
<evidence type="ECO:0000313" key="3">
    <source>
        <dbReference type="EMBL" id="KAF3964734.1"/>
    </source>
</evidence>
<dbReference type="AlphaFoldDB" id="A0A8J4RBN2"/>
<dbReference type="GO" id="GO:0005634">
    <property type="term" value="C:nucleus"/>
    <property type="evidence" value="ECO:0007669"/>
    <property type="project" value="TreeGrafter"/>
</dbReference>
<accession>A0A8J4RBN2</accession>